<sequence>MLATCAALSSAGVLASIGSPAAKGSTGSTNVTSRSDVIGDSEGWSSARGNAANSRYLPFEGEFPKPDTEAWQYELPDSEDVEAAVKAGWVAVVDGAVYIRTDGEIHALDAVDGELEWKTDVGATGTPAVFDGTVYVTGDRHLAALDATDGSLRWERVRNRRVARGSEYRTRDDLSRRRQRALRA</sequence>
<feature type="domain" description="Pyrrolo-quinoline quinone repeat" evidence="2">
    <location>
        <begin position="68"/>
        <end position="160"/>
    </location>
</feature>
<dbReference type="AlphaFoldDB" id="W0JQX4"/>
<evidence type="ECO:0000313" key="4">
    <source>
        <dbReference type="Proteomes" id="UP000019024"/>
    </source>
</evidence>
<dbReference type="KEGG" id="hlr:HALLA_12830"/>
<evidence type="ECO:0000259" key="2">
    <source>
        <dbReference type="Pfam" id="PF13360"/>
    </source>
</evidence>
<dbReference type="PANTHER" id="PTHR34512:SF30">
    <property type="entry name" value="OUTER MEMBRANE PROTEIN ASSEMBLY FACTOR BAMB"/>
    <property type="match status" value="1"/>
</dbReference>
<evidence type="ECO:0000313" key="3">
    <source>
        <dbReference type="EMBL" id="AHG01004.1"/>
    </source>
</evidence>
<keyword evidence="4" id="KW-1185">Reference proteome</keyword>
<accession>W0JQX4</accession>
<dbReference type="HOGENOM" id="CLU_1465052_0_0_2"/>
<protein>
    <recommendedName>
        <fullName evidence="2">Pyrrolo-quinoline quinone repeat domain-containing protein</fullName>
    </recommendedName>
</protein>
<dbReference type="Pfam" id="PF13360">
    <property type="entry name" value="PQQ_2"/>
    <property type="match status" value="1"/>
</dbReference>
<dbReference type="SMART" id="SM00564">
    <property type="entry name" value="PQQ"/>
    <property type="match status" value="2"/>
</dbReference>
<dbReference type="STRING" id="797299.HALLA_12830"/>
<dbReference type="Proteomes" id="UP000019024">
    <property type="component" value="Chromosome"/>
</dbReference>
<dbReference type="eggNOG" id="arCOG02482">
    <property type="taxonomic scope" value="Archaea"/>
</dbReference>
<gene>
    <name evidence="3" type="ORF">HALLA_12830</name>
</gene>
<organism evidence="3 4">
    <name type="scientific">Halostagnicola larsenii XH-48</name>
    <dbReference type="NCBI Taxonomy" id="797299"/>
    <lineage>
        <taxon>Archaea</taxon>
        <taxon>Methanobacteriati</taxon>
        <taxon>Methanobacteriota</taxon>
        <taxon>Stenosarchaea group</taxon>
        <taxon>Halobacteria</taxon>
        <taxon>Halobacteriales</taxon>
        <taxon>Natrialbaceae</taxon>
        <taxon>Halostagnicola</taxon>
    </lineage>
</organism>
<evidence type="ECO:0000256" key="1">
    <source>
        <dbReference type="SAM" id="MobiDB-lite"/>
    </source>
</evidence>
<dbReference type="InterPro" id="IPR011047">
    <property type="entry name" value="Quinoprotein_ADH-like_sf"/>
</dbReference>
<feature type="region of interest" description="Disordered" evidence="1">
    <location>
        <begin position="19"/>
        <end position="45"/>
    </location>
</feature>
<feature type="compositionally biased region" description="Polar residues" evidence="1">
    <location>
        <begin position="25"/>
        <end position="35"/>
    </location>
</feature>
<dbReference type="InterPro" id="IPR018391">
    <property type="entry name" value="PQQ_b-propeller_rpt"/>
</dbReference>
<reference evidence="3 4" key="1">
    <citation type="submission" date="2014-01" db="EMBL/GenBank/DDBJ databases">
        <authorList>
            <consortium name="DOE Joint Genome Institute"/>
            <person name="Anderson I."/>
            <person name="Huntemann M."/>
            <person name="Han J."/>
            <person name="Chen A."/>
            <person name="Kyrpides N."/>
            <person name="Mavromatis K."/>
            <person name="Markowitz V."/>
            <person name="Palaniappan K."/>
            <person name="Ivanova N."/>
            <person name="Schaumberg A."/>
            <person name="Pati A."/>
            <person name="Liolios K."/>
            <person name="Nordberg H.P."/>
            <person name="Cantor M.N."/>
            <person name="Hua S.X."/>
            <person name="Woyke T."/>
        </authorList>
    </citation>
    <scope>NUCLEOTIDE SEQUENCE [LARGE SCALE GENOMIC DNA]</scope>
    <source>
        <strain evidence="3 4">XH-48</strain>
    </source>
</reference>
<dbReference type="SUPFAM" id="SSF50998">
    <property type="entry name" value="Quinoprotein alcohol dehydrogenase-like"/>
    <property type="match status" value="1"/>
</dbReference>
<proteinExistence type="predicted"/>
<dbReference type="InterPro" id="IPR002372">
    <property type="entry name" value="PQQ_rpt_dom"/>
</dbReference>
<dbReference type="PANTHER" id="PTHR34512">
    <property type="entry name" value="CELL SURFACE PROTEIN"/>
    <property type="match status" value="1"/>
</dbReference>
<dbReference type="Gene3D" id="2.40.128.630">
    <property type="match status" value="1"/>
</dbReference>
<dbReference type="EMBL" id="CP007055">
    <property type="protein sequence ID" value="AHG01004.1"/>
    <property type="molecule type" value="Genomic_DNA"/>
</dbReference>
<name>W0JQX4_9EURY</name>